<reference evidence="3 4" key="1">
    <citation type="submission" date="2010-08" db="EMBL/GenBank/DDBJ databases">
        <authorList>
            <person name="Weinstock G."/>
            <person name="Sodergren E."/>
            <person name="Clifton S."/>
            <person name="Fulton L."/>
            <person name="Fulton B."/>
            <person name="Courtney L."/>
            <person name="Fronick C."/>
            <person name="Harrison M."/>
            <person name="Strong C."/>
            <person name="Farmer C."/>
            <person name="Delahaunty K."/>
            <person name="Markovic C."/>
            <person name="Hall O."/>
            <person name="Minx P."/>
            <person name="Tomlinson C."/>
            <person name="Mitreva M."/>
            <person name="Hou S."/>
            <person name="Chen J."/>
            <person name="Wollam A."/>
            <person name="Pepin K.H."/>
            <person name="Johnson M."/>
            <person name="Bhonagiri V."/>
            <person name="Zhang X."/>
            <person name="Suruliraj S."/>
            <person name="Warren W."/>
            <person name="Chinwalla A."/>
            <person name="Mardis E.R."/>
            <person name="Wilson R.K."/>
        </authorList>
    </citation>
    <scope>NUCLEOTIDE SEQUENCE [LARGE SCALE GENOMIC DNA]</scope>
    <source>
        <strain evidence="3 4">F0359</strain>
    </source>
</reference>
<dbReference type="InterPro" id="IPR043894">
    <property type="entry name" value="MupG_C"/>
</dbReference>
<dbReference type="InterPro" id="IPR008589">
    <property type="entry name" value="MupG"/>
</dbReference>
<dbReference type="InterPro" id="IPR043797">
    <property type="entry name" value="MupG_N"/>
</dbReference>
<organism evidence="3 4">
    <name type="scientific">Megasphaera micronuciformis F0359</name>
    <dbReference type="NCBI Taxonomy" id="706434"/>
    <lineage>
        <taxon>Bacteria</taxon>
        <taxon>Bacillati</taxon>
        <taxon>Bacillota</taxon>
        <taxon>Negativicutes</taxon>
        <taxon>Veillonellales</taxon>
        <taxon>Veillonellaceae</taxon>
        <taxon>Megasphaera</taxon>
    </lineage>
</organism>
<gene>
    <name evidence="3" type="ORF">HMPREF9429_00836</name>
</gene>
<dbReference type="SUPFAM" id="SSF50891">
    <property type="entry name" value="Cyclophilin-like"/>
    <property type="match status" value="1"/>
</dbReference>
<dbReference type="Gene3D" id="2.40.100.10">
    <property type="entry name" value="Cyclophilin-like"/>
    <property type="match status" value="1"/>
</dbReference>
<dbReference type="InterPro" id="IPR013785">
    <property type="entry name" value="Aldolase_TIM"/>
</dbReference>
<accession>E2ZBK6</accession>
<sequence length="359" mass="40031">MTIGISVYPGLDSRKSLEESVALAIKENLKYLFLSLHIPEADQTTFSEDLEYVLSLSRKNHINVIADMTPETKKLFGKKVSCFHKAGISILRLDDGFLPHEIADLSYDSDLALNASTLSYNDLDALCSAGCDFSRITGLHNFYPRPYTGLGPRDLYHKNELFHHYRIATGAFVAAANHGRGPLHCGLPTLETTRNTDIYKATRLLRLLGTDEVFIGDSRATQKDIQALKSGAYESTDCIRLPIVPQGDKSLVEKIVNIPFLSRPDRACNVIRVNRIRTNVFKDISVPINSDTTVRRRGDITVDTGAYGRYNGEIQVITTDLPADSKTRLVARIKEEDTWLLDGITENQSFMLVCKDMGS</sequence>
<comment type="caution">
    <text evidence="3">The sequence shown here is derived from an EMBL/GenBank/DDBJ whole genome shotgun (WGS) entry which is preliminary data.</text>
</comment>
<feature type="domain" description="6-phospho-N-acetylmuramidase C-terminal" evidence="1">
    <location>
        <begin position="249"/>
        <end position="352"/>
    </location>
</feature>
<dbReference type="RefSeq" id="WP_006941860.1">
    <property type="nucleotide sequence ID" value="NZ_GL538208.1"/>
</dbReference>
<name>E2ZBK6_9FIRM</name>
<dbReference type="Pfam" id="PF05913">
    <property type="entry name" value="MupG_C"/>
    <property type="match status" value="1"/>
</dbReference>
<evidence type="ECO:0000313" key="4">
    <source>
        <dbReference type="Proteomes" id="UP000003195"/>
    </source>
</evidence>
<keyword evidence="4" id="KW-1185">Reference proteome</keyword>
<dbReference type="InterPro" id="IPR029000">
    <property type="entry name" value="Cyclophilin-like_dom_sf"/>
</dbReference>
<evidence type="ECO:0000313" key="3">
    <source>
        <dbReference type="EMBL" id="EFQ04234.1"/>
    </source>
</evidence>
<dbReference type="Gene3D" id="3.20.20.70">
    <property type="entry name" value="Aldolase class I"/>
    <property type="match status" value="1"/>
</dbReference>
<dbReference type="HOGENOM" id="CLU_065324_0_0_9"/>
<dbReference type="PANTHER" id="PTHR38435">
    <property type="match status" value="1"/>
</dbReference>
<dbReference type="PANTHER" id="PTHR38435:SF2">
    <property type="entry name" value="DUF871 DOMAIN-CONTAINING PROTEIN"/>
    <property type="match status" value="1"/>
</dbReference>
<proteinExistence type="predicted"/>
<dbReference type="SUPFAM" id="SSF51445">
    <property type="entry name" value="(Trans)glycosidases"/>
    <property type="match status" value="1"/>
</dbReference>
<dbReference type="EMBL" id="AECS01000036">
    <property type="protein sequence ID" value="EFQ04234.1"/>
    <property type="molecule type" value="Genomic_DNA"/>
</dbReference>
<dbReference type="OrthoDB" id="5809921at2"/>
<evidence type="ECO:0008006" key="5">
    <source>
        <dbReference type="Google" id="ProtNLM"/>
    </source>
</evidence>
<dbReference type="Proteomes" id="UP000003195">
    <property type="component" value="Unassembled WGS sequence"/>
</dbReference>
<protein>
    <recommendedName>
        <fullName evidence="5">Outer surface protein</fullName>
    </recommendedName>
</protein>
<dbReference type="eggNOG" id="COG3589">
    <property type="taxonomic scope" value="Bacteria"/>
</dbReference>
<evidence type="ECO:0000259" key="1">
    <source>
        <dbReference type="Pfam" id="PF05913"/>
    </source>
</evidence>
<dbReference type="Pfam" id="PF19200">
    <property type="entry name" value="MupG_N"/>
    <property type="match status" value="1"/>
</dbReference>
<dbReference type="InterPro" id="IPR017853">
    <property type="entry name" value="GH"/>
</dbReference>
<dbReference type="STRING" id="706434.HMPREF9429_00836"/>
<dbReference type="AlphaFoldDB" id="E2ZBK6"/>
<feature type="domain" description="6-phospho-N-acetylmuramidase N-terminal" evidence="2">
    <location>
        <begin position="3"/>
        <end position="229"/>
    </location>
</feature>
<evidence type="ECO:0000259" key="2">
    <source>
        <dbReference type="Pfam" id="PF19200"/>
    </source>
</evidence>